<evidence type="ECO:0000256" key="6">
    <source>
        <dbReference type="SAM" id="Phobius"/>
    </source>
</evidence>
<keyword evidence="2 6" id="KW-0812">Transmembrane</keyword>
<dbReference type="InterPro" id="IPR036259">
    <property type="entry name" value="MFS_trans_sf"/>
</dbReference>
<feature type="region of interest" description="Disordered" evidence="5">
    <location>
        <begin position="566"/>
        <end position="589"/>
    </location>
</feature>
<comment type="caution">
    <text evidence="8">The sequence shown here is derived from an EMBL/GenBank/DDBJ whole genome shotgun (WGS) entry which is preliminary data.</text>
</comment>
<comment type="subcellular location">
    <subcellularLocation>
        <location evidence="1">Membrane</location>
        <topology evidence="1">Multi-pass membrane protein</topology>
    </subcellularLocation>
</comment>
<feature type="transmembrane region" description="Helical" evidence="6">
    <location>
        <begin position="248"/>
        <end position="268"/>
    </location>
</feature>
<feature type="transmembrane region" description="Helical" evidence="6">
    <location>
        <begin position="274"/>
        <end position="297"/>
    </location>
</feature>
<evidence type="ECO:0000256" key="5">
    <source>
        <dbReference type="SAM" id="MobiDB-lite"/>
    </source>
</evidence>
<dbReference type="PANTHER" id="PTHR23502">
    <property type="entry name" value="MAJOR FACILITATOR SUPERFAMILY"/>
    <property type="match status" value="1"/>
</dbReference>
<protein>
    <submittedName>
        <fullName evidence="8">Transporter mfs1</fullName>
    </submittedName>
</protein>
<reference evidence="8" key="1">
    <citation type="journal article" date="2023" name="Mol. Phylogenet. Evol.">
        <title>Genome-scale phylogeny and comparative genomics of the fungal order Sordariales.</title>
        <authorList>
            <person name="Hensen N."/>
            <person name="Bonometti L."/>
            <person name="Westerberg I."/>
            <person name="Brannstrom I.O."/>
            <person name="Guillou S."/>
            <person name="Cros-Aarteil S."/>
            <person name="Calhoun S."/>
            <person name="Haridas S."/>
            <person name="Kuo A."/>
            <person name="Mondo S."/>
            <person name="Pangilinan J."/>
            <person name="Riley R."/>
            <person name="LaButti K."/>
            <person name="Andreopoulos B."/>
            <person name="Lipzen A."/>
            <person name="Chen C."/>
            <person name="Yan M."/>
            <person name="Daum C."/>
            <person name="Ng V."/>
            <person name="Clum A."/>
            <person name="Steindorff A."/>
            <person name="Ohm R.A."/>
            <person name="Martin F."/>
            <person name="Silar P."/>
            <person name="Natvig D.O."/>
            <person name="Lalanne C."/>
            <person name="Gautier V."/>
            <person name="Ament-Velasquez S.L."/>
            <person name="Kruys A."/>
            <person name="Hutchinson M.I."/>
            <person name="Powell A.J."/>
            <person name="Barry K."/>
            <person name="Miller A.N."/>
            <person name="Grigoriev I.V."/>
            <person name="Debuchy R."/>
            <person name="Gladieux P."/>
            <person name="Hiltunen Thoren M."/>
            <person name="Johannesson H."/>
        </authorList>
    </citation>
    <scope>NUCLEOTIDE SEQUENCE</scope>
    <source>
        <strain evidence="8">PSN243</strain>
    </source>
</reference>
<keyword evidence="4 6" id="KW-0472">Membrane</keyword>
<feature type="transmembrane region" description="Helical" evidence="6">
    <location>
        <begin position="394"/>
        <end position="421"/>
    </location>
</feature>
<feature type="domain" description="Major facilitator superfamily (MFS) profile" evidence="7">
    <location>
        <begin position="122"/>
        <end position="560"/>
    </location>
</feature>
<feature type="transmembrane region" description="Helical" evidence="6">
    <location>
        <begin position="159"/>
        <end position="177"/>
    </location>
</feature>
<dbReference type="Proteomes" id="UP001321760">
    <property type="component" value="Unassembled WGS sequence"/>
</dbReference>
<organism evidence="8 9">
    <name type="scientific">Podospora aff. communis PSN243</name>
    <dbReference type="NCBI Taxonomy" id="3040156"/>
    <lineage>
        <taxon>Eukaryota</taxon>
        <taxon>Fungi</taxon>
        <taxon>Dikarya</taxon>
        <taxon>Ascomycota</taxon>
        <taxon>Pezizomycotina</taxon>
        <taxon>Sordariomycetes</taxon>
        <taxon>Sordariomycetidae</taxon>
        <taxon>Sordariales</taxon>
        <taxon>Podosporaceae</taxon>
        <taxon>Podospora</taxon>
    </lineage>
</organism>
<evidence type="ECO:0000256" key="3">
    <source>
        <dbReference type="ARBA" id="ARBA00022989"/>
    </source>
</evidence>
<evidence type="ECO:0000259" key="7">
    <source>
        <dbReference type="PROSITE" id="PS50850"/>
    </source>
</evidence>
<feature type="transmembrane region" description="Helical" evidence="6">
    <location>
        <begin position="124"/>
        <end position="147"/>
    </location>
</feature>
<dbReference type="EMBL" id="MU865976">
    <property type="protein sequence ID" value="KAK4444471.1"/>
    <property type="molecule type" value="Genomic_DNA"/>
</dbReference>
<evidence type="ECO:0000313" key="9">
    <source>
        <dbReference type="Proteomes" id="UP001321760"/>
    </source>
</evidence>
<dbReference type="SUPFAM" id="SSF103473">
    <property type="entry name" value="MFS general substrate transporter"/>
    <property type="match status" value="1"/>
</dbReference>
<feature type="transmembrane region" description="Helical" evidence="6">
    <location>
        <begin position="355"/>
        <end position="374"/>
    </location>
</feature>
<evidence type="ECO:0000256" key="4">
    <source>
        <dbReference type="ARBA" id="ARBA00023136"/>
    </source>
</evidence>
<accession>A0AAV9GBD3</accession>
<dbReference type="Pfam" id="PF07690">
    <property type="entry name" value="MFS_1"/>
    <property type="match status" value="1"/>
</dbReference>
<dbReference type="GO" id="GO:0016020">
    <property type="term" value="C:membrane"/>
    <property type="evidence" value="ECO:0007669"/>
    <property type="project" value="UniProtKB-SubCell"/>
</dbReference>
<feature type="region of interest" description="Disordered" evidence="5">
    <location>
        <begin position="1"/>
        <end position="23"/>
    </location>
</feature>
<dbReference type="GO" id="GO:0022857">
    <property type="term" value="F:transmembrane transporter activity"/>
    <property type="evidence" value="ECO:0007669"/>
    <property type="project" value="InterPro"/>
</dbReference>
<keyword evidence="9" id="KW-1185">Reference proteome</keyword>
<feature type="transmembrane region" description="Helical" evidence="6">
    <location>
        <begin position="531"/>
        <end position="555"/>
    </location>
</feature>
<dbReference type="FunFam" id="1.20.1250.20:FF:000011">
    <property type="entry name" value="MFS multidrug transporter, putative"/>
    <property type="match status" value="1"/>
</dbReference>
<dbReference type="PROSITE" id="PS50850">
    <property type="entry name" value="MFS"/>
    <property type="match status" value="1"/>
</dbReference>
<dbReference type="Gene3D" id="1.20.1250.20">
    <property type="entry name" value="MFS general substrate transporter like domains"/>
    <property type="match status" value="1"/>
</dbReference>
<evidence type="ECO:0000256" key="2">
    <source>
        <dbReference type="ARBA" id="ARBA00022692"/>
    </source>
</evidence>
<feature type="transmembrane region" description="Helical" evidence="6">
    <location>
        <begin position="441"/>
        <end position="459"/>
    </location>
</feature>
<dbReference type="InterPro" id="IPR020846">
    <property type="entry name" value="MFS_dom"/>
</dbReference>
<dbReference type="PANTHER" id="PTHR23502:SF60">
    <property type="entry name" value="MAJOR FACILITATOR SUPERFAMILY (MFS) PROFILE DOMAIN-CONTAINING PROTEIN-RELATED"/>
    <property type="match status" value="1"/>
</dbReference>
<reference evidence="8" key="2">
    <citation type="submission" date="2023-05" db="EMBL/GenBank/DDBJ databases">
        <authorList>
            <consortium name="Lawrence Berkeley National Laboratory"/>
            <person name="Steindorff A."/>
            <person name="Hensen N."/>
            <person name="Bonometti L."/>
            <person name="Westerberg I."/>
            <person name="Brannstrom I.O."/>
            <person name="Guillou S."/>
            <person name="Cros-Aarteil S."/>
            <person name="Calhoun S."/>
            <person name="Haridas S."/>
            <person name="Kuo A."/>
            <person name="Mondo S."/>
            <person name="Pangilinan J."/>
            <person name="Riley R."/>
            <person name="Labutti K."/>
            <person name="Andreopoulos B."/>
            <person name="Lipzen A."/>
            <person name="Chen C."/>
            <person name="Yanf M."/>
            <person name="Daum C."/>
            <person name="Ng V."/>
            <person name="Clum A."/>
            <person name="Ohm R."/>
            <person name="Martin F."/>
            <person name="Silar P."/>
            <person name="Natvig D."/>
            <person name="Lalanne C."/>
            <person name="Gautier V."/>
            <person name="Ament-Velasquez S.L."/>
            <person name="Kruys A."/>
            <person name="Hutchinson M.I."/>
            <person name="Powell A.J."/>
            <person name="Barry K."/>
            <person name="Miller A.N."/>
            <person name="Grigoriev I.V."/>
            <person name="Debuchy R."/>
            <person name="Gladieux P."/>
            <person name="Thoren M.H."/>
            <person name="Johannesson H."/>
        </authorList>
    </citation>
    <scope>NUCLEOTIDE SEQUENCE</scope>
    <source>
        <strain evidence="8">PSN243</strain>
    </source>
</reference>
<feature type="compositionally biased region" description="Low complexity" evidence="5">
    <location>
        <begin position="576"/>
        <end position="589"/>
    </location>
</feature>
<proteinExistence type="predicted"/>
<feature type="transmembrane region" description="Helical" evidence="6">
    <location>
        <begin position="471"/>
        <end position="492"/>
    </location>
</feature>
<evidence type="ECO:0000313" key="8">
    <source>
        <dbReference type="EMBL" id="KAK4444471.1"/>
    </source>
</evidence>
<name>A0AAV9GBD3_9PEZI</name>
<sequence>MATIHTLDLAPGATPTKPGNGSPTCLTLPTVTSPVNSEFSLSAVSVSASEVTDNLLLPGQEEFYTVRSWPNSIAMAKEIIIITASGWSTPSLTSSECNQVSWDGPDDPENPKNWTKGRKWATSLIISSFAFLSPLCSSITAPALSSIGYDLNIPVGAELQLVLSIFLLAYAIGPFVLSPCSEVWGRVPVIRFGNMVFILFTALCGAATTQSQITAFRFLAGLGGSASVGMGSGVLTDCWRPEERGRGIAVYQLTQVLGPAVGPIAGGYISQYSSWRWCFFIIVIANITVQVIAFFFLQETYAPRLLQDKARRLREKTGNAMLRTEWEQSDGNRTFAGLLLKALCRPWVMIGTQPIVQVLAVYQAFNFGVLYLLISGFPALWEDRYGMPRGDASLNYLSLAIGSLVGVTICGPATDAVYAALKRRRGIAKDQPGMPEFRMPLVVPVSIISPAAIFLYGWAAQEKMHWIVPNIGAAVFSGSSIVCYQCISAYLADTYSLHSASASSACAFLRSVLAFAFPLFVPALFGNLGYGVGGSVIGAVAIVVGVPAPWIIWYYGPRMRGASQFSGSGVSDAPSRKATSSAASASEKV</sequence>
<evidence type="ECO:0000256" key="1">
    <source>
        <dbReference type="ARBA" id="ARBA00004141"/>
    </source>
</evidence>
<feature type="transmembrane region" description="Helical" evidence="6">
    <location>
        <begin position="504"/>
        <end position="525"/>
    </location>
</feature>
<feature type="transmembrane region" description="Helical" evidence="6">
    <location>
        <begin position="215"/>
        <end position="236"/>
    </location>
</feature>
<dbReference type="AlphaFoldDB" id="A0AAV9GBD3"/>
<keyword evidence="3 6" id="KW-1133">Transmembrane helix</keyword>
<gene>
    <name evidence="8" type="ORF">QBC34DRAFT_474675</name>
</gene>
<dbReference type="InterPro" id="IPR011701">
    <property type="entry name" value="MFS"/>
</dbReference>
<feature type="transmembrane region" description="Helical" evidence="6">
    <location>
        <begin position="189"/>
        <end position="209"/>
    </location>
</feature>